<evidence type="ECO:0000256" key="7">
    <source>
        <dbReference type="RuleBase" id="RU003879"/>
    </source>
</evidence>
<accession>A0ABT0M2W3</accession>
<comment type="similarity">
    <text evidence="2 7">Belongs to the ExbD/TolR family.</text>
</comment>
<evidence type="ECO:0000256" key="8">
    <source>
        <dbReference type="SAM" id="Phobius"/>
    </source>
</evidence>
<dbReference type="Proteomes" id="UP001202550">
    <property type="component" value="Unassembled WGS sequence"/>
</dbReference>
<keyword evidence="10" id="KW-1185">Reference proteome</keyword>
<evidence type="ECO:0000256" key="5">
    <source>
        <dbReference type="ARBA" id="ARBA00022989"/>
    </source>
</evidence>
<dbReference type="Pfam" id="PF02472">
    <property type="entry name" value="ExbD"/>
    <property type="match status" value="1"/>
</dbReference>
<name>A0ABT0M2W3_9RHOB</name>
<dbReference type="InterPro" id="IPR003400">
    <property type="entry name" value="ExbD"/>
</dbReference>
<keyword evidence="7" id="KW-0813">Transport</keyword>
<keyword evidence="5 8" id="KW-1133">Transmembrane helix</keyword>
<organism evidence="9 10">
    <name type="scientific">Roseinatronobacter domitianus</name>
    <dbReference type="NCBI Taxonomy" id="2940293"/>
    <lineage>
        <taxon>Bacteria</taxon>
        <taxon>Pseudomonadati</taxon>
        <taxon>Pseudomonadota</taxon>
        <taxon>Alphaproteobacteria</taxon>
        <taxon>Rhodobacterales</taxon>
        <taxon>Paracoccaceae</taxon>
        <taxon>Roseinatronobacter</taxon>
    </lineage>
</organism>
<evidence type="ECO:0000256" key="3">
    <source>
        <dbReference type="ARBA" id="ARBA00022475"/>
    </source>
</evidence>
<evidence type="ECO:0000313" key="9">
    <source>
        <dbReference type="EMBL" id="MCL1629191.1"/>
    </source>
</evidence>
<keyword evidence="7" id="KW-0653">Protein transport</keyword>
<keyword evidence="3" id="KW-1003">Cell membrane</keyword>
<feature type="transmembrane region" description="Helical" evidence="8">
    <location>
        <begin position="31"/>
        <end position="51"/>
    </location>
</feature>
<comment type="caution">
    <text evidence="9">The sequence shown here is derived from an EMBL/GenBank/DDBJ whole genome shotgun (WGS) entry which is preliminary data.</text>
</comment>
<comment type="subcellular location">
    <subcellularLocation>
        <location evidence="1">Cell membrane</location>
        <topology evidence="1">Single-pass membrane protein</topology>
    </subcellularLocation>
    <subcellularLocation>
        <location evidence="7">Cell membrane</location>
        <topology evidence="7">Single-pass type II membrane protein</topology>
    </subcellularLocation>
</comment>
<protein>
    <submittedName>
        <fullName evidence="9">Biopolymer transporter ExbD</fullName>
    </submittedName>
</protein>
<dbReference type="RefSeq" id="WP_249058650.1">
    <property type="nucleotide sequence ID" value="NZ_JALZWP010000009.1"/>
</dbReference>
<evidence type="ECO:0000256" key="2">
    <source>
        <dbReference type="ARBA" id="ARBA00005811"/>
    </source>
</evidence>
<gene>
    <name evidence="9" type="ORF">M3N55_10645</name>
</gene>
<evidence type="ECO:0000256" key="6">
    <source>
        <dbReference type="ARBA" id="ARBA00023136"/>
    </source>
</evidence>
<proteinExistence type="inferred from homology"/>
<evidence type="ECO:0000256" key="4">
    <source>
        <dbReference type="ARBA" id="ARBA00022692"/>
    </source>
</evidence>
<reference evidence="9 10" key="1">
    <citation type="submission" date="2022-05" db="EMBL/GenBank/DDBJ databases">
        <title>Seasonal and diel survey of microbial diversity of the Tyrrhenian coast.</title>
        <authorList>
            <person name="Gattoni G."/>
            <person name="Corral P."/>
        </authorList>
    </citation>
    <scope>NUCLEOTIDE SEQUENCE [LARGE SCALE GENOMIC DNA]</scope>
    <source>
        <strain evidence="9 10">V10</strain>
    </source>
</reference>
<evidence type="ECO:0000313" key="10">
    <source>
        <dbReference type="Proteomes" id="UP001202550"/>
    </source>
</evidence>
<keyword evidence="4 7" id="KW-0812">Transmembrane</keyword>
<keyword evidence="6 8" id="KW-0472">Membrane</keyword>
<evidence type="ECO:0000256" key="1">
    <source>
        <dbReference type="ARBA" id="ARBA00004162"/>
    </source>
</evidence>
<dbReference type="EMBL" id="JALZWP010000009">
    <property type="protein sequence ID" value="MCL1629191.1"/>
    <property type="molecule type" value="Genomic_DNA"/>
</dbReference>
<sequence>MAEALTDIAPLRLPVPAARRRGFALTPLADVMFQLLLFFMLTSSLAPYALLPLSAAGPSAGQTLRDTPTPPQSPAPPAEAQVIWHLERGEIRAGQVRIPLSALPEAVAALRRDAVSDLVVFVTRTAEARDLALLIENVQDSGIARVQLVGT</sequence>